<keyword evidence="2" id="KW-1133">Transmembrane helix</keyword>
<feature type="transmembrane region" description="Helical" evidence="2">
    <location>
        <begin position="165"/>
        <end position="186"/>
    </location>
</feature>
<dbReference type="AlphaFoldDB" id="A0A239NRJ4"/>
<feature type="region of interest" description="Disordered" evidence="1">
    <location>
        <begin position="215"/>
        <end position="255"/>
    </location>
</feature>
<dbReference type="RefSeq" id="WP_089229115.1">
    <property type="nucleotide sequence ID" value="NZ_FZOF01000045.1"/>
</dbReference>
<keyword evidence="2" id="KW-0812">Transmembrane</keyword>
<evidence type="ECO:0000256" key="1">
    <source>
        <dbReference type="SAM" id="MobiDB-lite"/>
    </source>
</evidence>
<keyword evidence="4" id="KW-1185">Reference proteome</keyword>
<accession>A0A239NRJ4</accession>
<proteinExistence type="predicted"/>
<reference evidence="3 4" key="1">
    <citation type="submission" date="2017-06" db="EMBL/GenBank/DDBJ databases">
        <authorList>
            <person name="Kim H.J."/>
            <person name="Triplett B.A."/>
        </authorList>
    </citation>
    <scope>NUCLEOTIDE SEQUENCE [LARGE SCALE GENOMIC DNA]</scope>
    <source>
        <strain evidence="3 4">CGMCC 4.1858</strain>
    </source>
</reference>
<evidence type="ECO:0000256" key="2">
    <source>
        <dbReference type="SAM" id="Phobius"/>
    </source>
</evidence>
<keyword evidence="2" id="KW-0472">Membrane</keyword>
<dbReference type="Proteomes" id="UP000198280">
    <property type="component" value="Unassembled WGS sequence"/>
</dbReference>
<dbReference type="EMBL" id="FZOF01000045">
    <property type="protein sequence ID" value="SNT57465.1"/>
    <property type="molecule type" value="Genomic_DNA"/>
</dbReference>
<dbReference type="OrthoDB" id="4336216at2"/>
<feature type="compositionally biased region" description="Basic and acidic residues" evidence="1">
    <location>
        <begin position="245"/>
        <end position="255"/>
    </location>
</feature>
<gene>
    <name evidence="3" type="ORF">SAMN05216252_14520</name>
</gene>
<protein>
    <submittedName>
        <fullName evidence="3">Uncharacterized protein</fullName>
    </submittedName>
</protein>
<evidence type="ECO:0000313" key="3">
    <source>
        <dbReference type="EMBL" id="SNT57465.1"/>
    </source>
</evidence>
<dbReference type="InterPro" id="IPR035214">
    <property type="entry name" value="DUF5324"/>
</dbReference>
<organism evidence="3 4">
    <name type="scientific">Actinacidiphila glaucinigra</name>
    <dbReference type="NCBI Taxonomy" id="235986"/>
    <lineage>
        <taxon>Bacteria</taxon>
        <taxon>Bacillati</taxon>
        <taxon>Actinomycetota</taxon>
        <taxon>Actinomycetes</taxon>
        <taxon>Kitasatosporales</taxon>
        <taxon>Streptomycetaceae</taxon>
        <taxon>Actinacidiphila</taxon>
    </lineage>
</organism>
<name>A0A239NRJ4_9ACTN</name>
<sequence length="255" mass="27250">MTRIDSVRDAAERTRDSVRHAADVVAPYADTAKVNAVHYADEARIYLAPRVSAAGRQARTAARTQYDAHLAARLDQALAAVPPGVQQKVGTAARRTRDTARLAAEFTAPRMGQAVTTVRSVAAPAAEEAAARSAAAVAVLRSHVTADDIRRLERRRERRARNGRFAKGLLLAGLVAGAGFAAWKWWSKQTNPDWLVEPAPATEVADRASLNGGVGADASFGKVDGSPVDALDPEVQAKQAESDADDRRDRGDTRP</sequence>
<evidence type="ECO:0000313" key="4">
    <source>
        <dbReference type="Proteomes" id="UP000198280"/>
    </source>
</evidence>
<dbReference type="Pfam" id="PF17258">
    <property type="entry name" value="DUF5324"/>
    <property type="match status" value="1"/>
</dbReference>